<proteinExistence type="predicted"/>
<evidence type="ECO:0000313" key="2">
    <source>
        <dbReference type="Proteomes" id="UP000824533"/>
    </source>
</evidence>
<protein>
    <submittedName>
        <fullName evidence="1">Uncharacterized protein</fullName>
    </submittedName>
</protein>
<keyword evidence="2" id="KW-1185">Reference proteome</keyword>
<reference evidence="1 2" key="1">
    <citation type="journal article" date="2021" name="Front. Genet.">
        <title>Chromosome-Level Genome Assembly Reveals Significant Gene Expansion in the Toll and IMD Signaling Pathways of Dendrolimus kikuchii.</title>
        <authorList>
            <person name="Zhou J."/>
            <person name="Wu P."/>
            <person name="Xiong Z."/>
            <person name="Liu N."/>
            <person name="Zhao N."/>
            <person name="Ji M."/>
            <person name="Qiu Y."/>
            <person name="Yang B."/>
        </authorList>
    </citation>
    <scope>NUCLEOTIDE SEQUENCE [LARGE SCALE GENOMIC DNA]</scope>
    <source>
        <strain evidence="1">Ann1</strain>
    </source>
</reference>
<accession>A0ACC1D2T3</accession>
<evidence type="ECO:0000313" key="1">
    <source>
        <dbReference type="EMBL" id="KAJ0178029.1"/>
    </source>
</evidence>
<gene>
    <name evidence="1" type="ORF">K1T71_005852</name>
</gene>
<name>A0ACC1D2T3_9NEOP</name>
<dbReference type="EMBL" id="CM034396">
    <property type="protein sequence ID" value="KAJ0178029.1"/>
    <property type="molecule type" value="Genomic_DNA"/>
</dbReference>
<organism evidence="1 2">
    <name type="scientific">Dendrolimus kikuchii</name>
    <dbReference type="NCBI Taxonomy" id="765133"/>
    <lineage>
        <taxon>Eukaryota</taxon>
        <taxon>Metazoa</taxon>
        <taxon>Ecdysozoa</taxon>
        <taxon>Arthropoda</taxon>
        <taxon>Hexapoda</taxon>
        <taxon>Insecta</taxon>
        <taxon>Pterygota</taxon>
        <taxon>Neoptera</taxon>
        <taxon>Endopterygota</taxon>
        <taxon>Lepidoptera</taxon>
        <taxon>Glossata</taxon>
        <taxon>Ditrysia</taxon>
        <taxon>Bombycoidea</taxon>
        <taxon>Lasiocampidae</taxon>
        <taxon>Dendrolimus</taxon>
    </lineage>
</organism>
<dbReference type="Proteomes" id="UP000824533">
    <property type="component" value="Linkage Group LG10"/>
</dbReference>
<sequence length="395" mass="46000">MVSAKILAIAICVAKRRKRKQKAFWVHPLNELRYLKGQFVTLYEELRQYPDKFFIYFRMSITTFDELLTIVGPRITLQDTNMRLAIPPIQRLAVTLRFLASGNNFHDLHYQFLLGVSTIHYIIKQVCDEIWDCLKPMYMPEKTKDDFKKISEEFYHRTNFPNVIGAVDGKHIEIIKPNQSGSLYYNYKKYFSIILMAICDANYCFTCIEVGAYGGSTDSNVFKNASFNRQLESGQIDLPEPKILPNDPKGKHMPFVLIGDEAFALSGHVLRPYPNRNLTVQQRIYNYRLTRARRMIECSFGILSNKWRILTRAIELQPNRTISVVKACCILHNFVRIKDGFQFDDTLFDSPIQGLQPTGLRSNHTGLEIRDYFARYFTSPQGSIPWQYQVINREN</sequence>
<comment type="caution">
    <text evidence="1">The sequence shown here is derived from an EMBL/GenBank/DDBJ whole genome shotgun (WGS) entry which is preliminary data.</text>
</comment>